<keyword evidence="7 13" id="KW-0520">NAD</keyword>
<feature type="binding site" evidence="13">
    <location>
        <begin position="104"/>
        <end position="107"/>
    </location>
    <ligand>
        <name>NAD(+)</name>
        <dbReference type="ChEBI" id="CHEBI:57540"/>
    </ligand>
</feature>
<evidence type="ECO:0000256" key="4">
    <source>
        <dbReference type="ARBA" id="ARBA00022857"/>
    </source>
</evidence>
<dbReference type="InterPro" id="IPR023940">
    <property type="entry name" value="DHDPR_bac"/>
</dbReference>
<feature type="binding site" evidence="13">
    <location>
        <begin position="77"/>
        <end position="79"/>
    </location>
    <ligand>
        <name>NAD(+)</name>
        <dbReference type="ChEBI" id="CHEBI:57540"/>
    </ligand>
</feature>
<keyword evidence="2 13" id="KW-0963">Cytoplasm</keyword>
<dbReference type="Gene3D" id="3.30.360.10">
    <property type="entry name" value="Dihydrodipicolinate Reductase, domain 2"/>
    <property type="match status" value="1"/>
</dbReference>
<evidence type="ECO:0000256" key="9">
    <source>
        <dbReference type="ARBA" id="ARBA00037922"/>
    </source>
</evidence>
<evidence type="ECO:0000259" key="14">
    <source>
        <dbReference type="Pfam" id="PF01113"/>
    </source>
</evidence>
<dbReference type="SUPFAM" id="SSF51735">
    <property type="entry name" value="NAD(P)-binding Rossmann-fold domains"/>
    <property type="match status" value="1"/>
</dbReference>
<dbReference type="CDD" id="cd02274">
    <property type="entry name" value="DHDPR_N"/>
    <property type="match status" value="1"/>
</dbReference>
<keyword evidence="17" id="KW-1185">Reference proteome</keyword>
<keyword evidence="3 13" id="KW-0028">Amino-acid biosynthesis</keyword>
<dbReference type="Gene3D" id="3.40.50.720">
    <property type="entry name" value="NAD(P)-binding Rossmann-like Domain"/>
    <property type="match status" value="1"/>
</dbReference>
<protein>
    <recommendedName>
        <fullName evidence="10 13">4-hydroxy-tetrahydrodipicolinate reductase</fullName>
        <shortName evidence="13">HTPA reductase</shortName>
        <ecNumber evidence="10 13">1.17.1.8</ecNumber>
    </recommendedName>
</protein>
<dbReference type="InterPro" id="IPR022663">
    <property type="entry name" value="DapB_C"/>
</dbReference>
<dbReference type="PROSITE" id="PS01298">
    <property type="entry name" value="DAPB"/>
    <property type="match status" value="1"/>
</dbReference>
<evidence type="ECO:0000256" key="10">
    <source>
        <dbReference type="ARBA" id="ARBA00038983"/>
    </source>
</evidence>
<comment type="caution">
    <text evidence="13">Was originally thought to be a dihydrodipicolinate reductase (DHDPR), catalyzing the conversion of dihydrodipicolinate to tetrahydrodipicolinate. However, it was shown in E.coli that the substrate of the enzymatic reaction is not dihydrodipicolinate (DHDP) but in fact (2S,4S)-4-hydroxy-2,3,4,5-tetrahydrodipicolinic acid (HTPA), the product released by the DapA-catalyzed reaction.</text>
</comment>
<keyword evidence="8 13" id="KW-0457">Lysine biosynthesis</keyword>
<keyword evidence="4 13" id="KW-0521">NADP</keyword>
<dbReference type="InterPro" id="IPR036291">
    <property type="entry name" value="NAD(P)-bd_dom_sf"/>
</dbReference>
<dbReference type="EMBL" id="JBHSTI010000008">
    <property type="protein sequence ID" value="MFC6237944.1"/>
    <property type="molecule type" value="Genomic_DNA"/>
</dbReference>
<feature type="binding site" evidence="13">
    <location>
        <position position="135"/>
    </location>
    <ligand>
        <name>(S)-2,3,4,5-tetrahydrodipicolinate</name>
        <dbReference type="ChEBI" id="CHEBI:16845"/>
    </ligand>
</feature>
<evidence type="ECO:0000313" key="16">
    <source>
        <dbReference type="EMBL" id="MFC6237944.1"/>
    </source>
</evidence>
<evidence type="ECO:0000256" key="3">
    <source>
        <dbReference type="ARBA" id="ARBA00022605"/>
    </source>
</evidence>
<comment type="catalytic activity">
    <reaction evidence="12 13">
        <text>(S)-2,3,4,5-tetrahydrodipicolinate + NAD(+) + H2O = (2S,4S)-4-hydroxy-2,3,4,5-tetrahydrodipicolinate + NADH + H(+)</text>
        <dbReference type="Rhea" id="RHEA:35323"/>
        <dbReference type="ChEBI" id="CHEBI:15377"/>
        <dbReference type="ChEBI" id="CHEBI:15378"/>
        <dbReference type="ChEBI" id="CHEBI:16845"/>
        <dbReference type="ChEBI" id="CHEBI:57540"/>
        <dbReference type="ChEBI" id="CHEBI:57945"/>
        <dbReference type="ChEBI" id="CHEBI:67139"/>
        <dbReference type="EC" id="1.17.1.8"/>
    </reaction>
</comment>
<sequence>MTTRVGVIGSLGRVGSTICAAVQAAPDLELVATVDKDDSLESLVEAGCEVVVDFTHPDVVMRDVEFLVRNGIHAVVGTTGWSDDRLAQVRSWLEASPSTGVLVAPNFALGAVLMMRFAAQAARFYESVEIVELHHPRKVDAPSGTAAATARLIAESRAAAGLGPMPDATEQSLDGARGSTVDGIPVHSVRLRGLVSSQEVLLGDTGETLTIRHDSTDVSSFAPGVLLAVRGIAARPGLTVGLDPFLGLS</sequence>
<keyword evidence="5 13" id="KW-0220">Diaminopimelate biosynthesis</keyword>
<feature type="active site" description="Proton donor/acceptor" evidence="13">
    <location>
        <position position="134"/>
    </location>
</feature>
<evidence type="ECO:0000256" key="1">
    <source>
        <dbReference type="ARBA" id="ARBA00006642"/>
    </source>
</evidence>
<dbReference type="NCBIfam" id="TIGR00036">
    <property type="entry name" value="dapB"/>
    <property type="match status" value="1"/>
</dbReference>
<dbReference type="GO" id="GO:0008839">
    <property type="term" value="F:4-hydroxy-tetrahydrodipicolinate reductase"/>
    <property type="evidence" value="ECO:0007669"/>
    <property type="project" value="UniProtKB-EC"/>
</dbReference>
<dbReference type="InterPro" id="IPR022664">
    <property type="entry name" value="DapB_N_CS"/>
</dbReference>
<feature type="binding site" evidence="13">
    <location>
        <position position="35"/>
    </location>
    <ligand>
        <name>NAD(+)</name>
        <dbReference type="ChEBI" id="CHEBI:57540"/>
    </ligand>
</feature>
<feature type="binding site" evidence="13">
    <location>
        <begin position="9"/>
        <end position="14"/>
    </location>
    <ligand>
        <name>NAD(+)</name>
        <dbReference type="ChEBI" id="CHEBI:57540"/>
    </ligand>
</feature>
<feature type="domain" description="Dihydrodipicolinate reductase N-terminal" evidence="14">
    <location>
        <begin position="4"/>
        <end position="107"/>
    </location>
</feature>
<evidence type="ECO:0000256" key="8">
    <source>
        <dbReference type="ARBA" id="ARBA00023154"/>
    </source>
</evidence>
<feature type="domain" description="Dihydrodipicolinate reductase C-terminal" evidence="15">
    <location>
        <begin position="110"/>
        <end position="242"/>
    </location>
</feature>
<evidence type="ECO:0000256" key="7">
    <source>
        <dbReference type="ARBA" id="ARBA00023027"/>
    </source>
</evidence>
<evidence type="ECO:0000256" key="2">
    <source>
        <dbReference type="ARBA" id="ARBA00022490"/>
    </source>
</evidence>
<evidence type="ECO:0000256" key="13">
    <source>
        <dbReference type="HAMAP-Rule" id="MF_00102"/>
    </source>
</evidence>
<dbReference type="Pfam" id="PF01113">
    <property type="entry name" value="DapB_N"/>
    <property type="match status" value="1"/>
</dbReference>
<feature type="binding site" evidence="13">
    <location>
        <begin position="144"/>
        <end position="145"/>
    </location>
    <ligand>
        <name>(S)-2,3,4,5-tetrahydrodipicolinate</name>
        <dbReference type="ChEBI" id="CHEBI:16845"/>
    </ligand>
</feature>
<comment type="pathway">
    <text evidence="9 13">Amino-acid biosynthesis; L-lysine biosynthesis via DAP pathway; (S)-tetrahydrodipicolinate from L-aspartate: step 4/4.</text>
</comment>
<dbReference type="PIRSF" id="PIRSF000161">
    <property type="entry name" value="DHPR"/>
    <property type="match status" value="1"/>
</dbReference>
<dbReference type="HAMAP" id="MF_00102">
    <property type="entry name" value="DapB"/>
    <property type="match status" value="1"/>
</dbReference>
<dbReference type="RefSeq" id="WP_386765703.1">
    <property type="nucleotide sequence ID" value="NZ_JBHSTI010000008.1"/>
</dbReference>
<dbReference type="Proteomes" id="UP001596138">
    <property type="component" value="Unassembled WGS sequence"/>
</dbReference>
<proteinExistence type="inferred from homology"/>
<dbReference type="EC" id="1.17.1.8" evidence="10 13"/>
<dbReference type="PANTHER" id="PTHR20836">
    <property type="entry name" value="DIHYDRODIPICOLINATE REDUCTASE"/>
    <property type="match status" value="1"/>
</dbReference>
<comment type="subunit">
    <text evidence="13">Homotetramer.</text>
</comment>
<feature type="active site" description="Proton donor" evidence="13">
    <location>
        <position position="138"/>
    </location>
</feature>
<keyword evidence="6 13" id="KW-0560">Oxidoreductase</keyword>
<evidence type="ECO:0000256" key="11">
    <source>
        <dbReference type="ARBA" id="ARBA00049080"/>
    </source>
</evidence>
<dbReference type="Pfam" id="PF05173">
    <property type="entry name" value="DapB_C"/>
    <property type="match status" value="1"/>
</dbReference>
<dbReference type="InterPro" id="IPR000846">
    <property type="entry name" value="DapB_N"/>
</dbReference>
<evidence type="ECO:0000256" key="6">
    <source>
        <dbReference type="ARBA" id="ARBA00023002"/>
    </source>
</evidence>
<gene>
    <name evidence="13 16" type="primary">dapB</name>
    <name evidence="16" type="ORF">ACFQGU_08645</name>
</gene>
<feature type="binding site" evidence="13">
    <location>
        <position position="36"/>
    </location>
    <ligand>
        <name>NADP(+)</name>
        <dbReference type="ChEBI" id="CHEBI:58349"/>
    </ligand>
</feature>
<accession>A0ABW1T079</accession>
<evidence type="ECO:0000313" key="17">
    <source>
        <dbReference type="Proteomes" id="UP001596138"/>
    </source>
</evidence>
<organism evidence="16 17">
    <name type="scientific">Longivirga aurantiaca</name>
    <dbReference type="NCBI Taxonomy" id="1837743"/>
    <lineage>
        <taxon>Bacteria</taxon>
        <taxon>Bacillati</taxon>
        <taxon>Actinomycetota</taxon>
        <taxon>Actinomycetes</taxon>
        <taxon>Sporichthyales</taxon>
        <taxon>Sporichthyaceae</taxon>
        <taxon>Longivirga</taxon>
    </lineage>
</organism>
<evidence type="ECO:0000259" key="15">
    <source>
        <dbReference type="Pfam" id="PF05173"/>
    </source>
</evidence>
<comment type="catalytic activity">
    <reaction evidence="11 13">
        <text>(S)-2,3,4,5-tetrahydrodipicolinate + NADP(+) + H2O = (2S,4S)-4-hydroxy-2,3,4,5-tetrahydrodipicolinate + NADPH + H(+)</text>
        <dbReference type="Rhea" id="RHEA:35331"/>
        <dbReference type="ChEBI" id="CHEBI:15377"/>
        <dbReference type="ChEBI" id="CHEBI:15378"/>
        <dbReference type="ChEBI" id="CHEBI:16845"/>
        <dbReference type="ChEBI" id="CHEBI:57783"/>
        <dbReference type="ChEBI" id="CHEBI:58349"/>
        <dbReference type="ChEBI" id="CHEBI:67139"/>
        <dbReference type="EC" id="1.17.1.8"/>
    </reaction>
</comment>
<comment type="function">
    <text evidence="13">Catalyzes the conversion of 4-hydroxy-tetrahydrodipicolinate (HTPA) to tetrahydrodipicolinate.</text>
</comment>
<dbReference type="PANTHER" id="PTHR20836:SF0">
    <property type="entry name" value="4-HYDROXY-TETRAHYDRODIPICOLINATE REDUCTASE 1, CHLOROPLASTIC-RELATED"/>
    <property type="match status" value="1"/>
</dbReference>
<comment type="subcellular location">
    <subcellularLocation>
        <location evidence="13">Cytoplasm</location>
    </subcellularLocation>
</comment>
<comment type="similarity">
    <text evidence="1 13">Belongs to the DapB family.</text>
</comment>
<evidence type="ECO:0000256" key="5">
    <source>
        <dbReference type="ARBA" id="ARBA00022915"/>
    </source>
</evidence>
<evidence type="ECO:0000256" key="12">
    <source>
        <dbReference type="ARBA" id="ARBA00049396"/>
    </source>
</evidence>
<reference evidence="17" key="1">
    <citation type="journal article" date="2019" name="Int. J. Syst. Evol. Microbiol.">
        <title>The Global Catalogue of Microorganisms (GCM) 10K type strain sequencing project: providing services to taxonomists for standard genome sequencing and annotation.</title>
        <authorList>
            <consortium name="The Broad Institute Genomics Platform"/>
            <consortium name="The Broad Institute Genome Sequencing Center for Infectious Disease"/>
            <person name="Wu L."/>
            <person name="Ma J."/>
        </authorList>
    </citation>
    <scope>NUCLEOTIDE SEQUENCE [LARGE SCALE GENOMIC DNA]</scope>
    <source>
        <strain evidence="17">CGMCC 4.7317</strain>
    </source>
</reference>
<name>A0ABW1T079_9ACTN</name>
<dbReference type="SUPFAM" id="SSF55347">
    <property type="entry name" value="Glyceraldehyde-3-phosphate dehydrogenase-like, C-terminal domain"/>
    <property type="match status" value="1"/>
</dbReference>
<comment type="caution">
    <text evidence="16">The sequence shown here is derived from an EMBL/GenBank/DDBJ whole genome shotgun (WGS) entry which is preliminary data.</text>
</comment>